<dbReference type="Gramene" id="Kaladp0630s0076.1.v1.1">
    <property type="protein sequence ID" value="Kaladp0630s0076.1.v1.1"/>
    <property type="gene ID" value="Kaladp0630s0076.v1.1"/>
</dbReference>
<evidence type="ECO:0000313" key="2">
    <source>
        <dbReference type="EnsemblPlants" id="Kaladp0630s0076.1.v1.1"/>
    </source>
</evidence>
<keyword evidence="1" id="KW-0175">Coiled coil</keyword>
<evidence type="ECO:0000256" key="1">
    <source>
        <dbReference type="SAM" id="Coils"/>
    </source>
</evidence>
<evidence type="ECO:0000313" key="3">
    <source>
        <dbReference type="Proteomes" id="UP000594263"/>
    </source>
</evidence>
<reference evidence="2" key="1">
    <citation type="submission" date="2021-01" db="UniProtKB">
        <authorList>
            <consortium name="EnsemblPlants"/>
        </authorList>
    </citation>
    <scope>IDENTIFICATION</scope>
</reference>
<dbReference type="EnsemblPlants" id="Kaladp0630s0076.1.v1.1">
    <property type="protein sequence ID" value="Kaladp0630s0076.1.v1.1"/>
    <property type="gene ID" value="Kaladp0630s0076.v1.1"/>
</dbReference>
<name>A0A7N1A6R5_KALFE</name>
<proteinExistence type="predicted"/>
<feature type="coiled-coil region" evidence="1">
    <location>
        <begin position="3"/>
        <end position="37"/>
    </location>
</feature>
<dbReference type="AlphaFoldDB" id="A0A7N1A6R5"/>
<dbReference type="Proteomes" id="UP000594263">
    <property type="component" value="Unplaced"/>
</dbReference>
<keyword evidence="3" id="KW-1185">Reference proteome</keyword>
<sequence length="111" mass="12313">MAKPTQADQIRKLEDQMKEMQSKLQGAEAALTAMRKAVFGWTRMDVLMLAGMMDAGLEDESGLWGFVNPCDLFKLLLQSYLEKEGLSQQNQELVLAGKESSDGRILKVSCA</sequence>
<protein>
    <submittedName>
        <fullName evidence="2">Uncharacterized protein</fullName>
    </submittedName>
</protein>
<accession>A0A7N1A6R5</accession>
<organism evidence="2 3">
    <name type="scientific">Kalanchoe fedtschenkoi</name>
    <name type="common">Lavender scallops</name>
    <name type="synonym">South American air plant</name>
    <dbReference type="NCBI Taxonomy" id="63787"/>
    <lineage>
        <taxon>Eukaryota</taxon>
        <taxon>Viridiplantae</taxon>
        <taxon>Streptophyta</taxon>
        <taxon>Embryophyta</taxon>
        <taxon>Tracheophyta</taxon>
        <taxon>Spermatophyta</taxon>
        <taxon>Magnoliopsida</taxon>
        <taxon>eudicotyledons</taxon>
        <taxon>Gunneridae</taxon>
        <taxon>Pentapetalae</taxon>
        <taxon>Saxifragales</taxon>
        <taxon>Crassulaceae</taxon>
        <taxon>Kalanchoe</taxon>
    </lineage>
</organism>